<evidence type="ECO:0000313" key="2">
    <source>
        <dbReference type="EMBL" id="JAP60718.1"/>
    </source>
</evidence>
<accession>A0A0V0J5B6</accession>
<reference evidence="2" key="1">
    <citation type="submission" date="2016-01" db="EMBL/GenBank/DDBJ databases">
        <title>Reference transcriptome for the parasite Schistocephalus solidus: insights into the molecular evolution of parasitism.</title>
        <authorList>
            <person name="Hebert F.O."/>
            <person name="Grambauer S."/>
            <person name="Barber I."/>
            <person name="Landry C.R."/>
            <person name="Aubin-Horth N."/>
        </authorList>
    </citation>
    <scope>NUCLEOTIDE SEQUENCE</scope>
</reference>
<dbReference type="Pfam" id="PF12640">
    <property type="entry name" value="UPF0489"/>
    <property type="match status" value="1"/>
</dbReference>
<sequence length="281" mass="32345">MEQEDRRSRRERWLARARVAVVLFALLITALVIFKKIQPRAHVQPSNPEKLAPTLIKTKIYVEEEHHEVIPHWVRAVKAYGWKKANLVHIDGHSDMDFPQLIDDLPVGHPPENDAQISAMMQRNDQFIQSAIIAQLIKSTYLVFPSWTSNESSAFTSWVGISSLDNPKRFCLCYGDEEGTCVVRNYNGTEPLSDIADENCDRRWNYTQIELTSANAAAVLRRSKFYALPADLDTPLILDIDEDFFWCATSRRRPAISWARYGERAHHGRFYPSYLLPEEGQ</sequence>
<dbReference type="InterPro" id="IPR024131">
    <property type="entry name" value="UPF0489"/>
</dbReference>
<organism evidence="2">
    <name type="scientific">Schistocephalus solidus</name>
    <name type="common">Tapeworm</name>
    <dbReference type="NCBI Taxonomy" id="70667"/>
    <lineage>
        <taxon>Eukaryota</taxon>
        <taxon>Metazoa</taxon>
        <taxon>Spiralia</taxon>
        <taxon>Lophotrochozoa</taxon>
        <taxon>Platyhelminthes</taxon>
        <taxon>Cestoda</taxon>
        <taxon>Eucestoda</taxon>
        <taxon>Diphyllobothriidea</taxon>
        <taxon>Diphyllobothriidae</taxon>
        <taxon>Schistocephalus</taxon>
    </lineage>
</organism>
<evidence type="ECO:0000256" key="1">
    <source>
        <dbReference type="SAM" id="Phobius"/>
    </source>
</evidence>
<proteinExistence type="predicted"/>
<dbReference type="EMBL" id="GEEE01002507">
    <property type="protein sequence ID" value="JAP60718.1"/>
    <property type="molecule type" value="Transcribed_RNA"/>
</dbReference>
<keyword evidence="1" id="KW-1133">Transmembrane helix</keyword>
<keyword evidence="1" id="KW-0472">Membrane</keyword>
<protein>
    <submittedName>
        <fullName evidence="2">Uncharacterized protein</fullName>
    </submittedName>
</protein>
<keyword evidence="1" id="KW-0812">Transmembrane</keyword>
<name>A0A0V0J5B6_SCHSO</name>
<feature type="transmembrane region" description="Helical" evidence="1">
    <location>
        <begin position="13"/>
        <end position="34"/>
    </location>
</feature>
<dbReference type="AlphaFoldDB" id="A0A0V0J5B6"/>
<gene>
    <name evidence="2" type="ORF">TR125941</name>
</gene>